<keyword evidence="1" id="KW-0812">Transmembrane</keyword>
<feature type="transmembrane region" description="Helical" evidence="1">
    <location>
        <begin position="124"/>
        <end position="144"/>
    </location>
</feature>
<protein>
    <submittedName>
        <fullName evidence="2">Uncharacterized protein</fullName>
    </submittedName>
</protein>
<evidence type="ECO:0000256" key="1">
    <source>
        <dbReference type="SAM" id="Phobius"/>
    </source>
</evidence>
<evidence type="ECO:0000313" key="2">
    <source>
        <dbReference type="EMBL" id="GGH64734.1"/>
    </source>
</evidence>
<comment type="caution">
    <text evidence="2">The sequence shown here is derived from an EMBL/GenBank/DDBJ whole genome shotgun (WGS) entry which is preliminary data.</text>
</comment>
<dbReference type="AlphaFoldDB" id="A0A917IVV3"/>
<dbReference type="RefSeq" id="WP_188359976.1">
    <property type="nucleotide sequence ID" value="NZ_BMDC01000003.1"/>
</dbReference>
<dbReference type="EMBL" id="BMDC01000003">
    <property type="protein sequence ID" value="GGH64734.1"/>
    <property type="molecule type" value="Genomic_DNA"/>
</dbReference>
<keyword evidence="1" id="KW-1133">Transmembrane helix</keyword>
<keyword evidence="3" id="KW-1185">Reference proteome</keyword>
<reference evidence="2 3" key="1">
    <citation type="journal article" date="2014" name="Int. J. Syst. Evol. Microbiol.">
        <title>Complete genome sequence of Corynebacterium casei LMG S-19264T (=DSM 44701T), isolated from a smear-ripened cheese.</title>
        <authorList>
            <consortium name="US DOE Joint Genome Institute (JGI-PGF)"/>
            <person name="Walter F."/>
            <person name="Albersmeier A."/>
            <person name="Kalinowski J."/>
            <person name="Ruckert C."/>
        </authorList>
    </citation>
    <scope>NUCLEOTIDE SEQUENCE [LARGE SCALE GENOMIC DNA]</scope>
    <source>
        <strain evidence="2 3">CCM 8669</strain>
    </source>
</reference>
<feature type="transmembrane region" description="Helical" evidence="1">
    <location>
        <begin position="176"/>
        <end position="196"/>
    </location>
</feature>
<evidence type="ECO:0000313" key="3">
    <source>
        <dbReference type="Proteomes" id="UP000600171"/>
    </source>
</evidence>
<accession>A0A917IVV3</accession>
<keyword evidence="1" id="KW-0472">Membrane</keyword>
<proteinExistence type="predicted"/>
<feature type="transmembrane region" description="Helical" evidence="1">
    <location>
        <begin position="276"/>
        <end position="295"/>
    </location>
</feature>
<feature type="transmembrane region" description="Helical" evidence="1">
    <location>
        <begin position="151"/>
        <end position="170"/>
    </location>
</feature>
<sequence length="329" mass="36259">MTKLPYPGFSPRDNDWLYVYDRQLVYYGDNTSAGSRNLLLKETMQQIKDSGTEAYELFGDPAAKAEQDLAQRIPARLKTRYGLVASPAAVLGAGATYLGMLGLFASVRLLIYSGLSFDLTARDLAVPLVLTLGITTLLGFYALLTSGLPTHACAVLGVGAVLVSLGLAVVNNSVLVSGFPTPVFFLLLALPAVLWWRWRAVGPQFAPVLDSSAWYRRFAGVLRFRYRVSPQKYLAEVREHCSLTAATPQEEFGHPELYAYELEGVYPQWGKKRRTTAIATVTVLALVALVGFGFLDNEWANPAFFALTNLLFFGQYTNLNRKIPEVSAR</sequence>
<organism evidence="2 3">
    <name type="scientific">Rothia aerolata</name>
    <dbReference type="NCBI Taxonomy" id="1812262"/>
    <lineage>
        <taxon>Bacteria</taxon>
        <taxon>Bacillati</taxon>
        <taxon>Actinomycetota</taxon>
        <taxon>Actinomycetes</taxon>
        <taxon>Micrococcales</taxon>
        <taxon>Micrococcaceae</taxon>
        <taxon>Rothia</taxon>
    </lineage>
</organism>
<dbReference type="Proteomes" id="UP000600171">
    <property type="component" value="Unassembled WGS sequence"/>
</dbReference>
<gene>
    <name evidence="2" type="ORF">GCM10007359_17290</name>
</gene>
<name>A0A917IVV3_9MICC</name>
<feature type="transmembrane region" description="Helical" evidence="1">
    <location>
        <begin position="81"/>
        <end position="104"/>
    </location>
</feature>